<dbReference type="AlphaFoldDB" id="A0AAV4N6Y1"/>
<sequence>MCCIWIQWTKVHLHFTIGIIEFTRAHGSWTSWALEECNMPVIDRKRLFMRIAYTVLLSNDLELLLSMIFYQGVRKIYFLTGISNAEEYIVDFKNQLLRAVCGPFGTSQTCIFQGDSIDSHGPEKIVFHQGHSLLPTAKNP</sequence>
<protein>
    <submittedName>
        <fullName evidence="1">Uncharacterized protein</fullName>
    </submittedName>
</protein>
<gene>
    <name evidence="1" type="ORF">CEXT_235801</name>
</gene>
<proteinExistence type="predicted"/>
<reference evidence="1 2" key="1">
    <citation type="submission" date="2021-06" db="EMBL/GenBank/DDBJ databases">
        <title>Caerostris extrusa draft genome.</title>
        <authorList>
            <person name="Kono N."/>
            <person name="Arakawa K."/>
        </authorList>
    </citation>
    <scope>NUCLEOTIDE SEQUENCE [LARGE SCALE GENOMIC DNA]</scope>
</reference>
<accession>A0AAV4N6Y1</accession>
<evidence type="ECO:0000313" key="2">
    <source>
        <dbReference type="Proteomes" id="UP001054945"/>
    </source>
</evidence>
<evidence type="ECO:0000313" key="1">
    <source>
        <dbReference type="EMBL" id="GIX79713.1"/>
    </source>
</evidence>
<dbReference type="Proteomes" id="UP001054945">
    <property type="component" value="Unassembled WGS sequence"/>
</dbReference>
<organism evidence="1 2">
    <name type="scientific">Caerostris extrusa</name>
    <name type="common">Bark spider</name>
    <name type="synonym">Caerostris bankana</name>
    <dbReference type="NCBI Taxonomy" id="172846"/>
    <lineage>
        <taxon>Eukaryota</taxon>
        <taxon>Metazoa</taxon>
        <taxon>Ecdysozoa</taxon>
        <taxon>Arthropoda</taxon>
        <taxon>Chelicerata</taxon>
        <taxon>Arachnida</taxon>
        <taxon>Araneae</taxon>
        <taxon>Araneomorphae</taxon>
        <taxon>Entelegynae</taxon>
        <taxon>Araneoidea</taxon>
        <taxon>Araneidae</taxon>
        <taxon>Caerostris</taxon>
    </lineage>
</organism>
<comment type="caution">
    <text evidence="1">The sequence shown here is derived from an EMBL/GenBank/DDBJ whole genome shotgun (WGS) entry which is preliminary data.</text>
</comment>
<keyword evidence="2" id="KW-1185">Reference proteome</keyword>
<name>A0AAV4N6Y1_CAEEX</name>
<dbReference type="EMBL" id="BPLR01002965">
    <property type="protein sequence ID" value="GIX79713.1"/>
    <property type="molecule type" value="Genomic_DNA"/>
</dbReference>